<accession>A0ABY5VGU4</accession>
<keyword evidence="3" id="KW-0472">Membrane</keyword>
<proteinExistence type="predicted"/>
<keyword evidence="3" id="KW-1133">Transmembrane helix</keyword>
<feature type="compositionally biased region" description="Acidic residues" evidence="2">
    <location>
        <begin position="219"/>
        <end position="243"/>
    </location>
</feature>
<dbReference type="Proteomes" id="UP001060164">
    <property type="component" value="Chromosome"/>
</dbReference>
<protein>
    <recommendedName>
        <fullName evidence="6">Pilus assembly protein, PilO</fullName>
    </recommendedName>
</protein>
<evidence type="ECO:0000313" key="5">
    <source>
        <dbReference type="Proteomes" id="UP001060164"/>
    </source>
</evidence>
<organism evidence="4 5">
    <name type="scientific">Ruminococcus gauvreauii</name>
    <dbReference type="NCBI Taxonomy" id="438033"/>
    <lineage>
        <taxon>Bacteria</taxon>
        <taxon>Bacillati</taxon>
        <taxon>Bacillota</taxon>
        <taxon>Clostridia</taxon>
        <taxon>Eubacteriales</taxon>
        <taxon>Oscillospiraceae</taxon>
        <taxon>Ruminococcus</taxon>
    </lineage>
</organism>
<evidence type="ECO:0000256" key="1">
    <source>
        <dbReference type="SAM" id="Coils"/>
    </source>
</evidence>
<gene>
    <name evidence="4" type="ORF">NQ502_17645</name>
</gene>
<evidence type="ECO:0000256" key="2">
    <source>
        <dbReference type="SAM" id="MobiDB-lite"/>
    </source>
</evidence>
<keyword evidence="1" id="KW-0175">Coiled coil</keyword>
<sequence>MQKLTERDKKLLIFLAVFIVVIGIGAGVLLPLIQKSQDLSSELADARLERQEKEMKVAMLPSMREKEKQLKENLSQVQQEFYEVMPSMEIDKMLTDLALARGLQVQDLNISLPLKGQYTELMDYTAMLNQQAAGAEDESSSGLLVYSGACTASVTMVMTGERVNLQAMLDACAIQEPRLRISNFQWQKNTRGETGGYTLAVSMELYMYEDTSQYMQELLEQDTDEEGQENTENTEEDQNPANQ</sequence>
<feature type="region of interest" description="Disordered" evidence="2">
    <location>
        <begin position="218"/>
        <end position="243"/>
    </location>
</feature>
<dbReference type="RefSeq" id="WP_028528762.1">
    <property type="nucleotide sequence ID" value="NZ_CABLBR010000014.1"/>
</dbReference>
<feature type="transmembrane region" description="Helical" evidence="3">
    <location>
        <begin position="12"/>
        <end position="33"/>
    </location>
</feature>
<keyword evidence="3" id="KW-0812">Transmembrane</keyword>
<evidence type="ECO:0000256" key="3">
    <source>
        <dbReference type="SAM" id="Phobius"/>
    </source>
</evidence>
<name>A0ABY5VGU4_9FIRM</name>
<dbReference type="EMBL" id="CP102290">
    <property type="protein sequence ID" value="UWP59166.1"/>
    <property type="molecule type" value="Genomic_DNA"/>
</dbReference>
<evidence type="ECO:0000313" key="4">
    <source>
        <dbReference type="EMBL" id="UWP59166.1"/>
    </source>
</evidence>
<keyword evidence="5" id="KW-1185">Reference proteome</keyword>
<feature type="coiled-coil region" evidence="1">
    <location>
        <begin position="36"/>
        <end position="80"/>
    </location>
</feature>
<evidence type="ECO:0008006" key="6">
    <source>
        <dbReference type="Google" id="ProtNLM"/>
    </source>
</evidence>
<reference evidence="4" key="1">
    <citation type="journal article" date="2022" name="Cell">
        <title>Design, construction, and in vivo augmentation of a complex gut microbiome.</title>
        <authorList>
            <person name="Cheng A.G."/>
            <person name="Ho P.Y."/>
            <person name="Aranda-Diaz A."/>
            <person name="Jain S."/>
            <person name="Yu F.B."/>
            <person name="Meng X."/>
            <person name="Wang M."/>
            <person name="Iakiviak M."/>
            <person name="Nagashima K."/>
            <person name="Zhao A."/>
            <person name="Murugkar P."/>
            <person name="Patil A."/>
            <person name="Atabakhsh K."/>
            <person name="Weakley A."/>
            <person name="Yan J."/>
            <person name="Brumbaugh A.R."/>
            <person name="Higginbottom S."/>
            <person name="Dimas A."/>
            <person name="Shiver A.L."/>
            <person name="Deutschbauer A."/>
            <person name="Neff N."/>
            <person name="Sonnenburg J.L."/>
            <person name="Huang K.C."/>
            <person name="Fischbach M.A."/>
        </authorList>
    </citation>
    <scope>NUCLEOTIDE SEQUENCE</scope>
    <source>
        <strain evidence="4">DSM 19829</strain>
    </source>
</reference>